<reference evidence="1" key="2">
    <citation type="journal article" date="2021" name="PeerJ">
        <title>Extensive microbial diversity within the chicken gut microbiome revealed by metagenomics and culture.</title>
        <authorList>
            <person name="Gilroy R."/>
            <person name="Ravi A."/>
            <person name="Getino M."/>
            <person name="Pursley I."/>
            <person name="Horton D.L."/>
            <person name="Alikhan N.F."/>
            <person name="Baker D."/>
            <person name="Gharbi K."/>
            <person name="Hall N."/>
            <person name="Watson M."/>
            <person name="Adriaenssens E.M."/>
            <person name="Foster-Nyarko E."/>
            <person name="Jarju S."/>
            <person name="Secka A."/>
            <person name="Antonio M."/>
            <person name="Oren A."/>
            <person name="Chaudhuri R.R."/>
            <person name="La Ragione R."/>
            <person name="Hildebrand F."/>
            <person name="Pallen M.J."/>
        </authorList>
    </citation>
    <scope>NUCLEOTIDE SEQUENCE</scope>
    <source>
        <strain evidence="1">517</strain>
    </source>
</reference>
<name>A0A940IBZ9_9FIRM</name>
<dbReference type="SUPFAM" id="SSF52540">
    <property type="entry name" value="P-loop containing nucleoside triphosphate hydrolases"/>
    <property type="match status" value="1"/>
</dbReference>
<accession>A0A940IBZ9</accession>
<dbReference type="PANTHER" id="PTHR24220:SF86">
    <property type="entry name" value="ABC TRANSPORTER ABCH.1"/>
    <property type="match status" value="1"/>
</dbReference>
<dbReference type="InterPro" id="IPR015854">
    <property type="entry name" value="ABC_transpr_LolD-like"/>
</dbReference>
<dbReference type="GO" id="GO:0022857">
    <property type="term" value="F:transmembrane transporter activity"/>
    <property type="evidence" value="ECO:0007669"/>
    <property type="project" value="TreeGrafter"/>
</dbReference>
<evidence type="ECO:0000313" key="1">
    <source>
        <dbReference type="EMBL" id="MBO8423504.1"/>
    </source>
</evidence>
<dbReference type="GO" id="GO:0005886">
    <property type="term" value="C:plasma membrane"/>
    <property type="evidence" value="ECO:0007669"/>
    <property type="project" value="TreeGrafter"/>
</dbReference>
<dbReference type="EMBL" id="JADINF010000015">
    <property type="protein sequence ID" value="MBO8423504.1"/>
    <property type="molecule type" value="Genomic_DNA"/>
</dbReference>
<dbReference type="AlphaFoldDB" id="A0A940IBZ9"/>
<reference evidence="1" key="1">
    <citation type="submission" date="2020-10" db="EMBL/GenBank/DDBJ databases">
        <authorList>
            <person name="Gilroy R."/>
        </authorList>
    </citation>
    <scope>NUCLEOTIDE SEQUENCE</scope>
    <source>
        <strain evidence="1">517</strain>
    </source>
</reference>
<proteinExistence type="predicted"/>
<evidence type="ECO:0000313" key="2">
    <source>
        <dbReference type="Proteomes" id="UP000727857"/>
    </source>
</evidence>
<dbReference type="InterPro" id="IPR027417">
    <property type="entry name" value="P-loop_NTPase"/>
</dbReference>
<organism evidence="1 2">
    <name type="scientific">Candidatus Stercoripulliclostridium pullicola</name>
    <dbReference type="NCBI Taxonomy" id="2840953"/>
    <lineage>
        <taxon>Bacteria</taxon>
        <taxon>Bacillati</taxon>
        <taxon>Bacillota</taxon>
        <taxon>Clostridia</taxon>
        <taxon>Eubacteriales</taxon>
        <taxon>Candidatus Stercoripulliclostridium</taxon>
    </lineage>
</organism>
<dbReference type="PANTHER" id="PTHR24220">
    <property type="entry name" value="IMPORT ATP-BINDING PROTEIN"/>
    <property type="match status" value="1"/>
</dbReference>
<comment type="caution">
    <text evidence="1">The sequence shown here is derived from an EMBL/GenBank/DDBJ whole genome shotgun (WGS) entry which is preliminary data.</text>
</comment>
<sequence length="80" mass="8744">MQRVAIARSIVNEPDIILADEPTGALDSVSGVQVMELLKEISAERPVIIVTHNEQLAREYATRSATEKLSLRALIPSTNC</sequence>
<dbReference type="Gene3D" id="3.40.50.300">
    <property type="entry name" value="P-loop containing nucleotide triphosphate hydrolases"/>
    <property type="match status" value="1"/>
</dbReference>
<protein>
    <submittedName>
        <fullName evidence="1">Uncharacterized protein</fullName>
    </submittedName>
</protein>
<dbReference type="Proteomes" id="UP000727857">
    <property type="component" value="Unassembled WGS sequence"/>
</dbReference>
<gene>
    <name evidence="1" type="ORF">IAB16_00560</name>
</gene>